<protein>
    <submittedName>
        <fullName evidence="14">Cation-transporting ATPase I</fullName>
        <ecNumber evidence="14">3.6.3.-</ecNumber>
    </submittedName>
</protein>
<keyword evidence="6" id="KW-0460">Magnesium</keyword>
<evidence type="ECO:0000256" key="3">
    <source>
        <dbReference type="ARBA" id="ARBA00022723"/>
    </source>
</evidence>
<evidence type="ECO:0000256" key="9">
    <source>
        <dbReference type="ARBA" id="ARBA00023136"/>
    </source>
</evidence>
<dbReference type="SFLD" id="SFLDG00002">
    <property type="entry name" value="C1.7:_P-type_atpase_like"/>
    <property type="match status" value="1"/>
</dbReference>
<accession>A0A7W9KCA4</accession>
<dbReference type="SFLD" id="SFLDF00027">
    <property type="entry name" value="p-type_atpase"/>
    <property type="match status" value="1"/>
</dbReference>
<dbReference type="Pfam" id="PF00689">
    <property type="entry name" value="Cation_ATPase_C"/>
    <property type="match status" value="1"/>
</dbReference>
<evidence type="ECO:0000259" key="13">
    <source>
        <dbReference type="SMART" id="SM00831"/>
    </source>
</evidence>
<dbReference type="InterPro" id="IPR018303">
    <property type="entry name" value="ATPase_P-typ_P_site"/>
</dbReference>
<dbReference type="PRINTS" id="PR00119">
    <property type="entry name" value="CATATPASE"/>
</dbReference>
<comment type="catalytic activity">
    <reaction evidence="10">
        <text>ATP + H2O = ADP + phosphate + H(+)</text>
        <dbReference type="Rhea" id="RHEA:13065"/>
        <dbReference type="ChEBI" id="CHEBI:15377"/>
        <dbReference type="ChEBI" id="CHEBI:15378"/>
        <dbReference type="ChEBI" id="CHEBI:30616"/>
        <dbReference type="ChEBI" id="CHEBI:43474"/>
        <dbReference type="ChEBI" id="CHEBI:456216"/>
    </reaction>
</comment>
<dbReference type="Pfam" id="PF00122">
    <property type="entry name" value="E1-E2_ATPase"/>
    <property type="match status" value="1"/>
</dbReference>
<dbReference type="Gene3D" id="1.20.1110.10">
    <property type="entry name" value="Calcium-transporting ATPase, transmembrane domain"/>
    <property type="match status" value="1"/>
</dbReference>
<sequence length="1462" mass="152468">MPLNQLFRLASKVAGGAVTTARAFLPTGVDRRVRVVRDRAYVEVHGIHRAGTEDAARELVKRLTESYGVRAVEVNAALGWAMIAFDHDKTRVDDLVRTIREVEETHALRAVPRADRGQFPGAGGRMVTEAIALGVDLVGLPYALAGRLLPLPKAPTTLSALVAVADYSPRVHGYVEGAVGRPAADAVFALTGAVANAMAQVPLQLINDACHRGSLLMEGLARQRSWDQWHRTLADREGAYDAPPIDRAPRPVPLPAGATDRVADVVTSLGTAGAGVTLVGNRQRALGVLVASAPRAARMGREAFAGQLGRGIARRRVLAVDPDALRRLDRVDTVVLDAAILRTGEQIIDEVVPVDTSIALDELHARAHELVDPTAPEARRERDGWSVVPAADGPLGADAQVREWTDRGALALALLRGGEVVGLISVVTELDPLAEALVSAAQGAGAVVIAGADGVLEKRIDADEWLPGDVEVASSVRALQTDGHVVAVVSAHCPDGLAAADVGIGITRADSPPPWGSSLLCGSGLGEACLLLQSVPFARKASRRSAQMAIAGATAGSLLSMLGPPRSAAVRAQVPVQVAALLALAAGTWWGTRPMRMPAPVPVTHTPWHAMPPHIVLDRLGTSPDGLDADEAARRRQGRPDQEAVQRPGSVAETFLEELDNPVTPVLAGSAGLSWTVGSVIDTVLIVGVLGLNALVGGTQRLGADRALNRLTEAVAMRTRLRRGEQRVEQSAEELVVGDVVELDAGDAVPADCRLLVARDLEVDESSLTGESQVVGKTADVAPARVIADRHCMLYQGTVVAAGSAVAVVTAVGTDTEIGRTTLMGGGPRSGGVHTRLNSLVRLALPISIGAGVTLLGIDVLRGRPVAQALGRAVSLAVAAVPEGLPFVATVAQLAAARRLSRHGALVRNPSTMEALGRVDVLCFDKTGTLTEGRIRLHRVSDGFADRPADDLTPALRRVVGAALRASPAPDENRPLAHPTDRAVVDGALGVGVSTAEGAAGWELVDSMPFEPARGFHAVLGRGEQGLLVSVKGAPEIVFARCGHWRHPEDGDGMRPFDDEAHRRFSQEVTRLASRGYRVLAVAEHTPSGGDGLDDDRVRGLCLTGLLALADPVRPTALHAVGQLRQAGVRVVMITGDHPDTAAAIGAELDVVNGDRIMTGSELDAVDDAELARQLPDIAVFARVSPAQKARIVRVLRTAGRVVAVTGDGANDAPAIRLADVGMALGRHATPAARHAADVVITDDRIETITAAIVEGRAMWASVRDAVAIPLGGNLSEIAFTVGTGLISAAETLNARQLLLINVLTDVLPAMAIAVRPPPGATAEVLLAEGPDASLGPSLTRDIYRRATITTAATSAAWLLGRFTGTRHQANTAALVALVGAQLGQTLAAGRRDRLVLAATVLSFATLAAIVQTPGVSHFFGSRPLWPHGWAIAVGTSVAAALVSLALRSPRTAGRRAIEAAG</sequence>
<keyword evidence="9 12" id="KW-0472">Membrane</keyword>
<dbReference type="InterPro" id="IPR006068">
    <property type="entry name" value="ATPase_P-typ_cation-transptr_C"/>
</dbReference>
<dbReference type="SUPFAM" id="SSF81660">
    <property type="entry name" value="Metal cation-transporting ATPase, ATP-binding domain N"/>
    <property type="match status" value="1"/>
</dbReference>
<dbReference type="Proteomes" id="UP000585638">
    <property type="component" value="Unassembled WGS sequence"/>
</dbReference>
<dbReference type="InterPro" id="IPR044492">
    <property type="entry name" value="P_typ_ATPase_HD_dom"/>
</dbReference>
<comment type="subcellular location">
    <subcellularLocation>
        <location evidence="1">Cell membrane</location>
        <topology evidence="1">Multi-pass membrane protein</topology>
    </subcellularLocation>
</comment>
<dbReference type="PRINTS" id="PR00120">
    <property type="entry name" value="HATPASE"/>
</dbReference>
<dbReference type="GO" id="GO:0046872">
    <property type="term" value="F:metal ion binding"/>
    <property type="evidence" value="ECO:0007669"/>
    <property type="project" value="UniProtKB-KW"/>
</dbReference>
<dbReference type="Gene3D" id="3.40.50.1000">
    <property type="entry name" value="HAD superfamily/HAD-like"/>
    <property type="match status" value="1"/>
</dbReference>
<organism evidence="14 15">
    <name type="scientific">Kutzneria kofuensis</name>
    <dbReference type="NCBI Taxonomy" id="103725"/>
    <lineage>
        <taxon>Bacteria</taxon>
        <taxon>Bacillati</taxon>
        <taxon>Actinomycetota</taxon>
        <taxon>Actinomycetes</taxon>
        <taxon>Pseudonocardiales</taxon>
        <taxon>Pseudonocardiaceae</taxon>
        <taxon>Kutzneria</taxon>
    </lineage>
</organism>
<evidence type="ECO:0000256" key="4">
    <source>
        <dbReference type="ARBA" id="ARBA00022741"/>
    </source>
</evidence>
<keyword evidence="14" id="KW-0378">Hydrolase</keyword>
<dbReference type="InterPro" id="IPR023298">
    <property type="entry name" value="ATPase_P-typ_TM_dom_sf"/>
</dbReference>
<evidence type="ECO:0000256" key="8">
    <source>
        <dbReference type="ARBA" id="ARBA00022989"/>
    </source>
</evidence>
<comment type="caution">
    <text evidence="14">The sequence shown here is derived from an EMBL/GenBank/DDBJ whole genome shotgun (WGS) entry which is preliminary data.</text>
</comment>
<dbReference type="Pfam" id="PF00702">
    <property type="entry name" value="Hydrolase"/>
    <property type="match status" value="1"/>
</dbReference>
<feature type="compositionally biased region" description="Basic and acidic residues" evidence="11">
    <location>
        <begin position="631"/>
        <end position="644"/>
    </location>
</feature>
<dbReference type="NCBIfam" id="TIGR01494">
    <property type="entry name" value="ATPase_P-type"/>
    <property type="match status" value="2"/>
</dbReference>
<keyword evidence="8 12" id="KW-1133">Transmembrane helix</keyword>
<feature type="region of interest" description="Disordered" evidence="11">
    <location>
        <begin position="620"/>
        <end position="649"/>
    </location>
</feature>
<keyword evidence="3" id="KW-0479">Metal-binding</keyword>
<keyword evidence="7" id="KW-1278">Translocase</keyword>
<keyword evidence="4" id="KW-0547">Nucleotide-binding</keyword>
<dbReference type="PANTHER" id="PTHR24093">
    <property type="entry name" value="CATION TRANSPORTING ATPASE"/>
    <property type="match status" value="1"/>
</dbReference>
<keyword evidence="5" id="KW-0067">ATP-binding</keyword>
<dbReference type="GO" id="GO:0005886">
    <property type="term" value="C:plasma membrane"/>
    <property type="evidence" value="ECO:0007669"/>
    <property type="project" value="UniProtKB-SubCell"/>
</dbReference>
<dbReference type="InterPro" id="IPR001757">
    <property type="entry name" value="P_typ_ATPase"/>
</dbReference>
<gene>
    <name evidence="14" type="ORF">BJ998_001072</name>
</gene>
<dbReference type="SMART" id="SM00831">
    <property type="entry name" value="Cation_ATPase_N"/>
    <property type="match status" value="1"/>
</dbReference>
<evidence type="ECO:0000313" key="14">
    <source>
        <dbReference type="EMBL" id="MBB5889876.1"/>
    </source>
</evidence>
<evidence type="ECO:0000256" key="11">
    <source>
        <dbReference type="SAM" id="MobiDB-lite"/>
    </source>
</evidence>
<name>A0A7W9KCA4_9PSEU</name>
<dbReference type="InterPro" id="IPR023299">
    <property type="entry name" value="ATPase_P-typ_cyto_dom_N"/>
</dbReference>
<dbReference type="SFLD" id="SFLDS00003">
    <property type="entry name" value="Haloacid_Dehalogenase"/>
    <property type="match status" value="1"/>
</dbReference>
<dbReference type="Pfam" id="PF00690">
    <property type="entry name" value="Cation_ATPase_N"/>
    <property type="match status" value="1"/>
</dbReference>
<evidence type="ECO:0000313" key="15">
    <source>
        <dbReference type="Proteomes" id="UP000585638"/>
    </source>
</evidence>
<evidence type="ECO:0000256" key="2">
    <source>
        <dbReference type="ARBA" id="ARBA00022692"/>
    </source>
</evidence>
<dbReference type="GO" id="GO:0005524">
    <property type="term" value="F:ATP binding"/>
    <property type="evidence" value="ECO:0007669"/>
    <property type="project" value="UniProtKB-KW"/>
</dbReference>
<dbReference type="SUPFAM" id="SSF81665">
    <property type="entry name" value="Calcium ATPase, transmembrane domain M"/>
    <property type="match status" value="1"/>
</dbReference>
<evidence type="ECO:0000256" key="6">
    <source>
        <dbReference type="ARBA" id="ARBA00022842"/>
    </source>
</evidence>
<dbReference type="GO" id="GO:0005388">
    <property type="term" value="F:P-type calcium transporter activity"/>
    <property type="evidence" value="ECO:0007669"/>
    <property type="project" value="TreeGrafter"/>
</dbReference>
<evidence type="ECO:0000256" key="5">
    <source>
        <dbReference type="ARBA" id="ARBA00022840"/>
    </source>
</evidence>
<dbReference type="InterPro" id="IPR036412">
    <property type="entry name" value="HAD-like_sf"/>
</dbReference>
<dbReference type="GO" id="GO:0016887">
    <property type="term" value="F:ATP hydrolysis activity"/>
    <property type="evidence" value="ECO:0007669"/>
    <property type="project" value="InterPro"/>
</dbReference>
<evidence type="ECO:0000256" key="7">
    <source>
        <dbReference type="ARBA" id="ARBA00022967"/>
    </source>
</evidence>
<dbReference type="InterPro" id="IPR008250">
    <property type="entry name" value="ATPase_P-typ_transduc_dom_A_sf"/>
</dbReference>
<proteinExistence type="predicted"/>
<dbReference type="EC" id="3.6.3.-" evidence="14"/>
<dbReference type="Gene3D" id="2.70.150.10">
    <property type="entry name" value="Calcium-transporting ATPase, cytoplasmic transduction domain A"/>
    <property type="match status" value="1"/>
</dbReference>
<reference evidence="14 15" key="1">
    <citation type="submission" date="2020-08" db="EMBL/GenBank/DDBJ databases">
        <title>Sequencing the genomes of 1000 actinobacteria strains.</title>
        <authorList>
            <person name="Klenk H.-P."/>
        </authorList>
    </citation>
    <scope>NUCLEOTIDE SEQUENCE [LARGE SCALE GENOMIC DNA]</scope>
    <source>
        <strain evidence="14 15">DSM 43851</strain>
    </source>
</reference>
<dbReference type="InterPro" id="IPR004014">
    <property type="entry name" value="ATPase_P-typ_cation-transptr_N"/>
</dbReference>
<dbReference type="PROSITE" id="PS00154">
    <property type="entry name" value="ATPASE_E1_E2"/>
    <property type="match status" value="1"/>
</dbReference>
<dbReference type="PANTHER" id="PTHR24093:SF513">
    <property type="entry name" value="CATION-TRANSPORTING ATPASE I-RELATED"/>
    <property type="match status" value="1"/>
</dbReference>
<dbReference type="InterPro" id="IPR023214">
    <property type="entry name" value="HAD_sf"/>
</dbReference>
<dbReference type="EMBL" id="JACHIR010000001">
    <property type="protein sequence ID" value="MBB5889876.1"/>
    <property type="molecule type" value="Genomic_DNA"/>
</dbReference>
<dbReference type="RefSeq" id="WP_184858999.1">
    <property type="nucleotide sequence ID" value="NZ_JACHIR010000001.1"/>
</dbReference>
<evidence type="ECO:0000256" key="10">
    <source>
        <dbReference type="ARBA" id="ARBA00049360"/>
    </source>
</evidence>
<feature type="transmembrane region" description="Helical" evidence="12">
    <location>
        <begin position="1425"/>
        <end position="1447"/>
    </location>
</feature>
<dbReference type="SUPFAM" id="SSF81653">
    <property type="entry name" value="Calcium ATPase, transduction domain A"/>
    <property type="match status" value="1"/>
</dbReference>
<dbReference type="Gene3D" id="3.40.1110.10">
    <property type="entry name" value="Calcium-transporting ATPase, cytoplasmic domain N"/>
    <property type="match status" value="1"/>
</dbReference>
<keyword evidence="2 12" id="KW-0812">Transmembrane</keyword>
<evidence type="ECO:0000256" key="1">
    <source>
        <dbReference type="ARBA" id="ARBA00004651"/>
    </source>
</evidence>
<keyword evidence="15" id="KW-1185">Reference proteome</keyword>
<evidence type="ECO:0000256" key="12">
    <source>
        <dbReference type="SAM" id="Phobius"/>
    </source>
</evidence>
<dbReference type="InterPro" id="IPR059000">
    <property type="entry name" value="ATPase_P-type_domA"/>
</dbReference>
<dbReference type="SUPFAM" id="SSF56784">
    <property type="entry name" value="HAD-like"/>
    <property type="match status" value="1"/>
</dbReference>
<feature type="domain" description="Cation-transporting P-type ATPase N-terminal" evidence="13">
    <location>
        <begin position="607"/>
        <end position="679"/>
    </location>
</feature>